<comment type="caution">
    <text evidence="12">The sequence shown here is derived from an EMBL/GenBank/DDBJ whole genome shotgun (WGS) entry which is preliminary data.</text>
</comment>
<name>A0A3E2H8L3_SCYLI</name>
<protein>
    <recommendedName>
        <fullName evidence="4">hydroxymethylbilane synthase</fullName>
        <ecNumber evidence="4">2.5.1.61</ecNumber>
    </recommendedName>
    <alternativeName>
        <fullName evidence="9">Hydroxymethylbilane synthase</fullName>
    </alternativeName>
    <alternativeName>
        <fullName evidence="8">Pre-uroporphyrinogen synthase</fullName>
    </alternativeName>
</protein>
<evidence type="ECO:0000259" key="11">
    <source>
        <dbReference type="Pfam" id="PF03900"/>
    </source>
</evidence>
<dbReference type="Gene3D" id="3.40.190.10">
    <property type="entry name" value="Periplasmic binding protein-like II"/>
    <property type="match status" value="2"/>
</dbReference>
<feature type="non-terminal residue" evidence="12">
    <location>
        <position position="1"/>
    </location>
</feature>
<organism evidence="12 13">
    <name type="scientific">Scytalidium lignicola</name>
    <name type="common">Hyphomycete</name>
    <dbReference type="NCBI Taxonomy" id="5539"/>
    <lineage>
        <taxon>Eukaryota</taxon>
        <taxon>Fungi</taxon>
        <taxon>Dikarya</taxon>
        <taxon>Ascomycota</taxon>
        <taxon>Pezizomycotina</taxon>
        <taxon>Leotiomycetes</taxon>
        <taxon>Leotiomycetes incertae sedis</taxon>
        <taxon>Scytalidium</taxon>
    </lineage>
</organism>
<evidence type="ECO:0000256" key="1">
    <source>
        <dbReference type="ARBA" id="ARBA00001916"/>
    </source>
</evidence>
<dbReference type="InterPro" id="IPR022419">
    <property type="entry name" value="Porphobilin_deaminase_cofac_BS"/>
</dbReference>
<dbReference type="EMBL" id="NCSJ02000127">
    <property type="protein sequence ID" value="RFU29463.1"/>
    <property type="molecule type" value="Genomic_DNA"/>
</dbReference>
<dbReference type="GO" id="GO:0006782">
    <property type="term" value="P:protoporphyrinogen IX biosynthetic process"/>
    <property type="evidence" value="ECO:0007669"/>
    <property type="project" value="UniProtKB-UniPathway"/>
</dbReference>
<dbReference type="NCBIfam" id="TIGR00212">
    <property type="entry name" value="hemC"/>
    <property type="match status" value="1"/>
</dbReference>
<evidence type="ECO:0000256" key="7">
    <source>
        <dbReference type="ARBA" id="ARBA00023244"/>
    </source>
</evidence>
<reference evidence="12 13" key="1">
    <citation type="submission" date="2018-05" db="EMBL/GenBank/DDBJ databases">
        <title>Draft genome sequence of Scytalidium lignicola DSM 105466, a ubiquitous saprotrophic fungus.</title>
        <authorList>
            <person name="Buettner E."/>
            <person name="Gebauer A.M."/>
            <person name="Hofrichter M."/>
            <person name="Liers C."/>
            <person name="Kellner H."/>
        </authorList>
    </citation>
    <scope>NUCLEOTIDE SEQUENCE [LARGE SCALE GENOMIC DNA]</scope>
    <source>
        <strain evidence="12 13">DSM 105466</strain>
    </source>
</reference>
<keyword evidence="5" id="KW-0808">Transferase</keyword>
<dbReference type="GO" id="GO:0005737">
    <property type="term" value="C:cytoplasm"/>
    <property type="evidence" value="ECO:0007669"/>
    <property type="project" value="TreeGrafter"/>
</dbReference>
<dbReference type="UniPathway" id="UPA00251">
    <property type="reaction ID" value="UER00319"/>
</dbReference>
<dbReference type="PRINTS" id="PR00151">
    <property type="entry name" value="PORPHBDMNASE"/>
</dbReference>
<sequence>MSSFPDHAMARTITTSDVYGAINNNEDHAPRASVDPVAQMRQEDHDVVETTLSHIDAIMQHVSTHPNQPLQPPKECPATSLFDCLRIGSRNSKLALIQASSVAAALFKVHSHYTFPISTHKVQGDADKQSPFLKLAAMYKDTPDAAKSLWTVEIEERLLAGEIGVIVHSLKDVPTVLPGGCTLGVFPHRQDPTDAFVVRADCPYRTLEQLPRGSVVGTSSVRRTAQLKHFYPHLNIKECRGICLYQIPISQTDVNISDSRLAKLDAPNSPYTAIVIATAGLVRLNLEHRITTRLCGPEFLHAVGQGALGIEICSTDEKTRELIKPLDHRPTRFRCLAERSLLRYLQGGCSAPIGVQSSFQSDTSTASIIDPSLDEGGVLCLTGAVLHPHGGIEIRAHSSSSVASDVDAEALGVVVAKRILELGGDALLALVKDPQILPRGQ</sequence>
<dbReference type="AlphaFoldDB" id="A0A3E2H8L3"/>
<proteinExistence type="inferred from homology"/>
<dbReference type="Pfam" id="PF01379">
    <property type="entry name" value="Porphobil_deam"/>
    <property type="match status" value="1"/>
</dbReference>
<evidence type="ECO:0000313" key="13">
    <source>
        <dbReference type="Proteomes" id="UP000258309"/>
    </source>
</evidence>
<evidence type="ECO:0000256" key="9">
    <source>
        <dbReference type="ARBA" id="ARBA00033064"/>
    </source>
</evidence>
<dbReference type="OMA" id="GHRITHR"/>
<feature type="domain" description="Porphobilinogen deaminase C-terminal" evidence="11">
    <location>
        <begin position="333"/>
        <end position="420"/>
    </location>
</feature>
<evidence type="ECO:0000256" key="8">
    <source>
        <dbReference type="ARBA" id="ARBA00030685"/>
    </source>
</evidence>
<dbReference type="InterPro" id="IPR036803">
    <property type="entry name" value="Porphobilinogen_deaminase_C_sf"/>
</dbReference>
<keyword evidence="13" id="KW-1185">Reference proteome</keyword>
<gene>
    <name evidence="12" type="ORF">B7463_g6861</name>
</gene>
<dbReference type="PROSITE" id="PS00533">
    <property type="entry name" value="PORPHOBILINOGEN_DEAM"/>
    <property type="match status" value="1"/>
</dbReference>
<dbReference type="Pfam" id="PF03900">
    <property type="entry name" value="Porphobil_deamC"/>
    <property type="match status" value="1"/>
</dbReference>
<evidence type="ECO:0000313" key="12">
    <source>
        <dbReference type="EMBL" id="RFU29463.1"/>
    </source>
</evidence>
<evidence type="ECO:0000256" key="6">
    <source>
        <dbReference type="ARBA" id="ARBA00023133"/>
    </source>
</evidence>
<evidence type="ECO:0000256" key="2">
    <source>
        <dbReference type="ARBA" id="ARBA00004735"/>
    </source>
</evidence>
<dbReference type="PANTHER" id="PTHR11557">
    <property type="entry name" value="PORPHOBILINOGEN DEAMINASE"/>
    <property type="match status" value="1"/>
</dbReference>
<evidence type="ECO:0000256" key="3">
    <source>
        <dbReference type="ARBA" id="ARBA00005638"/>
    </source>
</evidence>
<keyword evidence="6" id="KW-0350">Heme biosynthesis</keyword>
<feature type="domain" description="Porphobilinogen deaminase N-terminal" evidence="10">
    <location>
        <begin position="85"/>
        <end position="320"/>
    </location>
</feature>
<dbReference type="SUPFAM" id="SSF54782">
    <property type="entry name" value="Porphobilinogen deaminase (hydroxymethylbilane synthase), C-terminal domain"/>
    <property type="match status" value="1"/>
</dbReference>
<accession>A0A3E2H8L3</accession>
<dbReference type="PANTHER" id="PTHR11557:SF0">
    <property type="entry name" value="PORPHOBILINOGEN DEAMINASE"/>
    <property type="match status" value="1"/>
</dbReference>
<dbReference type="Proteomes" id="UP000258309">
    <property type="component" value="Unassembled WGS sequence"/>
</dbReference>
<evidence type="ECO:0000259" key="10">
    <source>
        <dbReference type="Pfam" id="PF01379"/>
    </source>
</evidence>
<feature type="non-terminal residue" evidence="12">
    <location>
        <position position="441"/>
    </location>
</feature>
<dbReference type="InterPro" id="IPR000860">
    <property type="entry name" value="HemC"/>
</dbReference>
<evidence type="ECO:0000256" key="5">
    <source>
        <dbReference type="ARBA" id="ARBA00022679"/>
    </source>
</evidence>
<comment type="similarity">
    <text evidence="3">Belongs to the HMBS family.</text>
</comment>
<dbReference type="SUPFAM" id="SSF53850">
    <property type="entry name" value="Periplasmic binding protein-like II"/>
    <property type="match status" value="1"/>
</dbReference>
<comment type="pathway">
    <text evidence="2">Porphyrin-containing compound metabolism; protoporphyrin-IX biosynthesis; coproporphyrinogen-III from 5-aminolevulinate: step 2/4.</text>
</comment>
<dbReference type="Gene3D" id="3.30.160.40">
    <property type="entry name" value="Porphobilinogen deaminase, C-terminal domain"/>
    <property type="match status" value="1"/>
</dbReference>
<evidence type="ECO:0000256" key="4">
    <source>
        <dbReference type="ARBA" id="ARBA00012655"/>
    </source>
</evidence>
<dbReference type="OrthoDB" id="564646at2759"/>
<comment type="cofactor">
    <cofactor evidence="1">
        <name>dipyrromethane</name>
        <dbReference type="ChEBI" id="CHEBI:60342"/>
    </cofactor>
</comment>
<dbReference type="STRING" id="5539.A0A3E2H8L3"/>
<dbReference type="InterPro" id="IPR022417">
    <property type="entry name" value="Porphobilin_deaminase_N"/>
</dbReference>
<dbReference type="EC" id="2.5.1.61" evidence="4"/>
<dbReference type="InterPro" id="IPR022418">
    <property type="entry name" value="Porphobilinogen_deaminase_C"/>
</dbReference>
<dbReference type="GO" id="GO:0004418">
    <property type="term" value="F:hydroxymethylbilane synthase activity"/>
    <property type="evidence" value="ECO:0007669"/>
    <property type="project" value="UniProtKB-EC"/>
</dbReference>
<keyword evidence="7" id="KW-0627">Porphyrin biosynthesis</keyword>